<evidence type="ECO:0000313" key="13">
    <source>
        <dbReference type="Proteomes" id="UP000887567"/>
    </source>
</evidence>
<dbReference type="AlphaFoldDB" id="A0A913XHM2"/>
<dbReference type="GeneID" id="110242866"/>
<dbReference type="PRINTS" id="PR00800">
    <property type="entry name" value="YHDCRBOXLASE"/>
</dbReference>
<dbReference type="GO" id="GO:0006520">
    <property type="term" value="P:amino acid metabolic process"/>
    <property type="evidence" value="ECO:0007669"/>
    <property type="project" value="InterPro"/>
</dbReference>
<keyword evidence="13" id="KW-1185">Reference proteome</keyword>
<dbReference type="GO" id="GO:0004058">
    <property type="term" value="F:aromatic-L-amino-acid decarboxylase activity"/>
    <property type="evidence" value="ECO:0007669"/>
    <property type="project" value="UniProtKB-EC"/>
</dbReference>
<dbReference type="InterPro" id="IPR021115">
    <property type="entry name" value="Pyridoxal-P_BS"/>
</dbReference>
<dbReference type="PANTHER" id="PTHR11999:SF167">
    <property type="entry name" value="AROMATIC-L-AMINO-ACID DECARBOXYLASE"/>
    <property type="match status" value="1"/>
</dbReference>
<evidence type="ECO:0000256" key="5">
    <source>
        <dbReference type="ARBA" id="ARBA00022793"/>
    </source>
</evidence>
<dbReference type="Pfam" id="PF00282">
    <property type="entry name" value="Pyridoxal_deC"/>
    <property type="match status" value="2"/>
</dbReference>
<evidence type="ECO:0000256" key="1">
    <source>
        <dbReference type="ARBA" id="ARBA00001933"/>
    </source>
</evidence>
<dbReference type="Proteomes" id="UP000887567">
    <property type="component" value="Unplaced"/>
</dbReference>
<dbReference type="InterPro" id="IPR010977">
    <property type="entry name" value="Aromatic_deC"/>
</dbReference>
<dbReference type="InterPro" id="IPR015421">
    <property type="entry name" value="PyrdxlP-dep_Trfase_major"/>
</dbReference>
<dbReference type="EC" id="4.1.1.28" evidence="8"/>
<dbReference type="PANTHER" id="PTHR11999">
    <property type="entry name" value="GROUP II PYRIDOXAL-5-PHOSPHATE DECARBOXYLASE"/>
    <property type="match status" value="1"/>
</dbReference>
<keyword evidence="7 11" id="KW-0456">Lyase</keyword>
<sequence length="429" mass="48351">MDNKQFREYGKELIDFIGDYFENIEQSSIKPDVKPGFLLNKLPSSAPSQGEQFQEILADYQEHVMPGILGWNNPNFHAYFPASISYPSILGELLAAATGGVGFEWSVNPSYTELEIVVTEWLGKLLNLPKQFIATDPSQGQNGKWGGGVIQSTASESVVVAMLAARKRALDRLKEKSPDECDSVLMGKLVAYSSVVSHSSIMKAKLVCATKIHLIETDDQGVIDVELLIKTIKEDVQSGLIPFFFADSFNLNAHKLMLTNFDCSPFWVKDRNALMNALSVEGSYFKDDDTGVVTDFRKWQIPLGRRFRALKLWFVLRTYGMEGVQRHVREHIERTKLFETLIAQDVRFEFWPRKPNLGLVCFRIKGADELTKSLSENINAGGQIALSAMQFKKKIIIRFHGGLGNDSHVHNAWNVIKNETDKLLKQNMN</sequence>
<keyword evidence="4" id="KW-0127">Catecholamine biosynthesis</keyword>
<dbReference type="GO" id="GO:0005737">
    <property type="term" value="C:cytoplasm"/>
    <property type="evidence" value="ECO:0007669"/>
    <property type="project" value="TreeGrafter"/>
</dbReference>
<comment type="similarity">
    <text evidence="2 11">Belongs to the group II decarboxylase family.</text>
</comment>
<evidence type="ECO:0000256" key="10">
    <source>
        <dbReference type="ARBA" id="ARBA00041275"/>
    </source>
</evidence>
<dbReference type="EnsemblMetazoa" id="XM_021048912.2">
    <property type="protein sequence ID" value="XP_020904571.1"/>
    <property type="gene ID" value="LOC110242866"/>
</dbReference>
<dbReference type="Gene3D" id="1.20.1340.10">
    <property type="entry name" value="dopa decarboxylase, N-terminal domain"/>
    <property type="match status" value="1"/>
</dbReference>
<dbReference type="KEGG" id="epa:110242866"/>
<dbReference type="Gene3D" id="3.40.640.10">
    <property type="entry name" value="Type I PLP-dependent aspartate aminotransferase-like (Major domain)"/>
    <property type="match status" value="2"/>
</dbReference>
<evidence type="ECO:0000256" key="2">
    <source>
        <dbReference type="ARBA" id="ARBA00009533"/>
    </source>
</evidence>
<evidence type="ECO:0000256" key="8">
    <source>
        <dbReference type="ARBA" id="ARBA00038886"/>
    </source>
</evidence>
<evidence type="ECO:0000256" key="6">
    <source>
        <dbReference type="ARBA" id="ARBA00022898"/>
    </source>
</evidence>
<reference evidence="12" key="1">
    <citation type="submission" date="2022-11" db="UniProtKB">
        <authorList>
            <consortium name="EnsemblMetazoa"/>
        </authorList>
    </citation>
    <scope>IDENTIFICATION</scope>
</reference>
<proteinExistence type="inferred from homology"/>
<dbReference type="GO" id="GO:0030170">
    <property type="term" value="F:pyridoxal phosphate binding"/>
    <property type="evidence" value="ECO:0007669"/>
    <property type="project" value="InterPro"/>
</dbReference>
<evidence type="ECO:0000256" key="3">
    <source>
        <dbReference type="ARBA" id="ARBA00011738"/>
    </source>
</evidence>
<dbReference type="SUPFAM" id="SSF53383">
    <property type="entry name" value="PLP-dependent transferases"/>
    <property type="match status" value="1"/>
</dbReference>
<dbReference type="Gene3D" id="3.90.1150.10">
    <property type="entry name" value="Aspartate Aminotransferase, domain 1"/>
    <property type="match status" value="1"/>
</dbReference>
<evidence type="ECO:0000256" key="4">
    <source>
        <dbReference type="ARBA" id="ARBA00022584"/>
    </source>
</evidence>
<keyword evidence="5" id="KW-0210">Decarboxylase</keyword>
<evidence type="ECO:0000256" key="11">
    <source>
        <dbReference type="RuleBase" id="RU000382"/>
    </source>
</evidence>
<dbReference type="InterPro" id="IPR015422">
    <property type="entry name" value="PyrdxlP-dep_Trfase_small"/>
</dbReference>
<accession>A0A913XHM2</accession>
<comment type="cofactor">
    <cofactor evidence="1 11">
        <name>pyridoxal 5'-phosphate</name>
        <dbReference type="ChEBI" id="CHEBI:597326"/>
    </cofactor>
</comment>
<keyword evidence="6 11" id="KW-0663">Pyridoxal phosphate</keyword>
<evidence type="ECO:0000256" key="9">
    <source>
        <dbReference type="ARBA" id="ARBA00040968"/>
    </source>
</evidence>
<dbReference type="InterPro" id="IPR015424">
    <property type="entry name" value="PyrdxlP-dep_Trfase"/>
</dbReference>
<dbReference type="GO" id="GO:0019752">
    <property type="term" value="P:carboxylic acid metabolic process"/>
    <property type="evidence" value="ECO:0007669"/>
    <property type="project" value="InterPro"/>
</dbReference>
<dbReference type="OrthoDB" id="639767at2759"/>
<protein>
    <recommendedName>
        <fullName evidence="9">Aromatic-L-amino-acid decarboxylase</fullName>
        <ecNumber evidence="8">4.1.1.28</ecNumber>
    </recommendedName>
    <alternativeName>
        <fullName evidence="10">DOPA decarboxylase</fullName>
    </alternativeName>
</protein>
<evidence type="ECO:0000256" key="7">
    <source>
        <dbReference type="ARBA" id="ARBA00023239"/>
    </source>
</evidence>
<comment type="subunit">
    <text evidence="3">Homodimer.</text>
</comment>
<evidence type="ECO:0000313" key="12">
    <source>
        <dbReference type="EnsemblMetazoa" id="XP_020904571.1"/>
    </source>
</evidence>
<dbReference type="GO" id="GO:0042423">
    <property type="term" value="P:catecholamine biosynthetic process"/>
    <property type="evidence" value="ECO:0007669"/>
    <property type="project" value="UniProtKB-KW"/>
</dbReference>
<dbReference type="PROSITE" id="PS00392">
    <property type="entry name" value="DDC_GAD_HDC_YDC"/>
    <property type="match status" value="1"/>
</dbReference>
<dbReference type="InterPro" id="IPR002129">
    <property type="entry name" value="PyrdxlP-dep_de-COase"/>
</dbReference>
<name>A0A913XHM2_EXADI</name>
<dbReference type="OMA" id="VCPEFTE"/>
<organism evidence="12 13">
    <name type="scientific">Exaiptasia diaphana</name>
    <name type="common">Tropical sea anemone</name>
    <name type="synonym">Aiptasia pulchella</name>
    <dbReference type="NCBI Taxonomy" id="2652724"/>
    <lineage>
        <taxon>Eukaryota</taxon>
        <taxon>Metazoa</taxon>
        <taxon>Cnidaria</taxon>
        <taxon>Anthozoa</taxon>
        <taxon>Hexacorallia</taxon>
        <taxon>Actiniaria</taxon>
        <taxon>Aiptasiidae</taxon>
        <taxon>Exaiptasia</taxon>
    </lineage>
</organism>
<dbReference type="RefSeq" id="XP_020904571.1">
    <property type="nucleotide sequence ID" value="XM_021048912.2"/>
</dbReference>